<keyword evidence="3 5" id="KW-1133">Transmembrane helix</keyword>
<reference evidence="6" key="2">
    <citation type="submission" date="2023-06" db="EMBL/GenBank/DDBJ databases">
        <authorList>
            <person name="Ma L."/>
            <person name="Liu K.-W."/>
            <person name="Li Z."/>
            <person name="Hsiao Y.-Y."/>
            <person name="Qi Y."/>
            <person name="Fu T."/>
            <person name="Tang G."/>
            <person name="Zhang D."/>
            <person name="Sun W.-H."/>
            <person name="Liu D.-K."/>
            <person name="Li Y."/>
            <person name="Chen G.-Z."/>
            <person name="Liu X.-D."/>
            <person name="Liao X.-Y."/>
            <person name="Jiang Y.-T."/>
            <person name="Yu X."/>
            <person name="Hao Y."/>
            <person name="Huang J."/>
            <person name="Zhao X.-W."/>
            <person name="Ke S."/>
            <person name="Chen Y.-Y."/>
            <person name="Wu W.-L."/>
            <person name="Hsu J.-L."/>
            <person name="Lin Y.-F."/>
            <person name="Huang M.-D."/>
            <person name="Li C.-Y."/>
            <person name="Huang L."/>
            <person name="Wang Z.-W."/>
            <person name="Zhao X."/>
            <person name="Zhong W.-Y."/>
            <person name="Peng D.-H."/>
            <person name="Ahmad S."/>
            <person name="Lan S."/>
            <person name="Zhang J.-S."/>
            <person name="Tsai W.-C."/>
            <person name="Van De Peer Y."/>
            <person name="Liu Z.-J."/>
        </authorList>
    </citation>
    <scope>NUCLEOTIDE SEQUENCE</scope>
    <source>
        <strain evidence="6">CP</strain>
        <tissue evidence="6">Leaves</tissue>
    </source>
</reference>
<evidence type="ECO:0000256" key="3">
    <source>
        <dbReference type="ARBA" id="ARBA00022989"/>
    </source>
</evidence>
<dbReference type="NCBIfam" id="TIGR01627">
    <property type="entry name" value="A_thal_3515"/>
    <property type="match status" value="1"/>
</dbReference>
<keyword evidence="2 5" id="KW-0812">Transmembrane</keyword>
<evidence type="ECO:0000313" key="7">
    <source>
        <dbReference type="Proteomes" id="UP001180020"/>
    </source>
</evidence>
<name>A0AAV9E1J8_ACOCL</name>
<dbReference type="InterPro" id="IPR006514">
    <property type="entry name" value="IRX15/GXM/AGM"/>
</dbReference>
<organism evidence="6 7">
    <name type="scientific">Acorus calamus</name>
    <name type="common">Sweet flag</name>
    <dbReference type="NCBI Taxonomy" id="4465"/>
    <lineage>
        <taxon>Eukaryota</taxon>
        <taxon>Viridiplantae</taxon>
        <taxon>Streptophyta</taxon>
        <taxon>Embryophyta</taxon>
        <taxon>Tracheophyta</taxon>
        <taxon>Spermatophyta</taxon>
        <taxon>Magnoliopsida</taxon>
        <taxon>Liliopsida</taxon>
        <taxon>Acoraceae</taxon>
        <taxon>Acorus</taxon>
    </lineage>
</organism>
<dbReference type="GO" id="GO:0000139">
    <property type="term" value="C:Golgi membrane"/>
    <property type="evidence" value="ECO:0007669"/>
    <property type="project" value="UniProtKB-SubCell"/>
</dbReference>
<dbReference type="PANTHER" id="PTHR31444">
    <property type="entry name" value="OS11G0490100 PROTEIN"/>
    <property type="match status" value="1"/>
</dbReference>
<dbReference type="GO" id="GO:0045492">
    <property type="term" value="P:xylan biosynthetic process"/>
    <property type="evidence" value="ECO:0007669"/>
    <property type="project" value="InterPro"/>
</dbReference>
<dbReference type="Proteomes" id="UP001180020">
    <property type="component" value="Unassembled WGS sequence"/>
</dbReference>
<evidence type="ECO:0000313" key="6">
    <source>
        <dbReference type="EMBL" id="KAK1306780.1"/>
    </source>
</evidence>
<comment type="subcellular location">
    <subcellularLocation>
        <location evidence="1">Golgi apparatus membrane</location>
        <topology evidence="1">Single-pass membrane protein</topology>
    </subcellularLocation>
</comment>
<evidence type="ECO:0000256" key="2">
    <source>
        <dbReference type="ARBA" id="ARBA00022692"/>
    </source>
</evidence>
<keyword evidence="7" id="KW-1185">Reference proteome</keyword>
<evidence type="ECO:0000256" key="1">
    <source>
        <dbReference type="ARBA" id="ARBA00004194"/>
    </source>
</evidence>
<comment type="caution">
    <text evidence="6">The sequence shown here is derived from an EMBL/GenBank/DDBJ whole genome shotgun (WGS) entry which is preliminary data.</text>
</comment>
<evidence type="ECO:0000256" key="4">
    <source>
        <dbReference type="ARBA" id="ARBA00023136"/>
    </source>
</evidence>
<feature type="transmembrane region" description="Helical" evidence="5">
    <location>
        <begin position="12"/>
        <end position="32"/>
    </location>
</feature>
<sequence>MFAAATAAEKRWFTAVTLAAVIAGALLISSFIRSGDRSVLCSLSSATTTTTTASSDDDDDNLLSTILHYATTPVTPQQSLAEIRITYDVLRRSASPSGVNFLVFGLGHDSPMWSAFNQRGTTLFLEEDPKWFQIVLKKSPNLNAHSIEYPTRLVQARDLLSSYRSEPYCLPPKAFLRGNRRCRLALADLPREVYEREWDLIMIDAPKGYYKEAPGRMGAIFSAAVMARGRRSDGPTHVFVHDVNRRVERAFALEFLCKKNLVKGIGRLWHFVIHPVREGDANRTAVDGGNGGFC</sequence>
<proteinExistence type="predicted"/>
<gene>
    <name evidence="6" type="primary">GXM1</name>
    <name evidence="6" type="ORF">QJS10_CPA10g01608</name>
</gene>
<dbReference type="AlphaFoldDB" id="A0AAV9E1J8"/>
<accession>A0AAV9E1J8</accession>
<evidence type="ECO:0000256" key="5">
    <source>
        <dbReference type="SAM" id="Phobius"/>
    </source>
</evidence>
<dbReference type="Pfam" id="PF21729">
    <property type="entry name" value="IRX15_IRX15L_GXM"/>
    <property type="match status" value="1"/>
</dbReference>
<keyword evidence="4 5" id="KW-0472">Membrane</keyword>
<reference evidence="6" key="1">
    <citation type="journal article" date="2023" name="Nat. Commun.">
        <title>Diploid and tetraploid genomes of Acorus and the evolution of monocots.</title>
        <authorList>
            <person name="Ma L."/>
            <person name="Liu K.W."/>
            <person name="Li Z."/>
            <person name="Hsiao Y.Y."/>
            <person name="Qi Y."/>
            <person name="Fu T."/>
            <person name="Tang G.D."/>
            <person name="Zhang D."/>
            <person name="Sun W.H."/>
            <person name="Liu D.K."/>
            <person name="Li Y."/>
            <person name="Chen G.Z."/>
            <person name="Liu X.D."/>
            <person name="Liao X.Y."/>
            <person name="Jiang Y.T."/>
            <person name="Yu X."/>
            <person name="Hao Y."/>
            <person name="Huang J."/>
            <person name="Zhao X.W."/>
            <person name="Ke S."/>
            <person name="Chen Y.Y."/>
            <person name="Wu W.L."/>
            <person name="Hsu J.L."/>
            <person name="Lin Y.F."/>
            <person name="Huang M.D."/>
            <person name="Li C.Y."/>
            <person name="Huang L."/>
            <person name="Wang Z.W."/>
            <person name="Zhao X."/>
            <person name="Zhong W.Y."/>
            <person name="Peng D.H."/>
            <person name="Ahmad S."/>
            <person name="Lan S."/>
            <person name="Zhang J.S."/>
            <person name="Tsai W.C."/>
            <person name="Van de Peer Y."/>
            <person name="Liu Z.J."/>
        </authorList>
    </citation>
    <scope>NUCLEOTIDE SEQUENCE</scope>
    <source>
        <strain evidence="6">CP</strain>
    </source>
</reference>
<dbReference type="EMBL" id="JAUJYO010000010">
    <property type="protein sequence ID" value="KAK1306780.1"/>
    <property type="molecule type" value="Genomic_DNA"/>
</dbReference>
<protein>
    <submittedName>
        <fullName evidence="6">Glucuronoxylan 4-O-methyltransferase 1</fullName>
    </submittedName>
</protein>